<accession>A0LS78</accession>
<name>A0LS78_ACIC1</name>
<dbReference type="Proteomes" id="UP000008221">
    <property type="component" value="Chromosome"/>
</dbReference>
<organism evidence="1 2">
    <name type="scientific">Acidothermus cellulolyticus (strain ATCC 43068 / DSM 8971 / 11B)</name>
    <dbReference type="NCBI Taxonomy" id="351607"/>
    <lineage>
        <taxon>Bacteria</taxon>
        <taxon>Bacillati</taxon>
        <taxon>Actinomycetota</taxon>
        <taxon>Actinomycetes</taxon>
        <taxon>Acidothermales</taxon>
        <taxon>Acidothermaceae</taxon>
        <taxon>Acidothermus</taxon>
    </lineage>
</organism>
<evidence type="ECO:0000313" key="2">
    <source>
        <dbReference type="Proteomes" id="UP000008221"/>
    </source>
</evidence>
<dbReference type="Gene3D" id="3.30.530.20">
    <property type="match status" value="1"/>
</dbReference>
<sequence>MADLAGDTEDRRVVFVQDFQVAERPYEEVVAWIGQDARRLFQRALEDARVEGERLRGRVCPANWPAVLAKTVELRCEPLRIRGDLALVAFSWRASGAPSLFPELDADLEIAPFGTWQTRLTLLGRYQPPGGALGWHLDQLVLRRLAESTLRAFLRSLCAAVEEAVPNTERSRKQSLS</sequence>
<proteinExistence type="predicted"/>
<dbReference type="RefSeq" id="WP_011719351.1">
    <property type="nucleotide sequence ID" value="NC_008578.1"/>
</dbReference>
<dbReference type="HOGENOM" id="CLU_1575096_0_0_11"/>
<keyword evidence="2" id="KW-1185">Reference proteome</keyword>
<dbReference type="InterPro" id="IPR023393">
    <property type="entry name" value="START-like_dom_sf"/>
</dbReference>
<dbReference type="OrthoDB" id="3626971at2"/>
<dbReference type="SUPFAM" id="SSF55961">
    <property type="entry name" value="Bet v1-like"/>
    <property type="match status" value="1"/>
</dbReference>
<protein>
    <submittedName>
        <fullName evidence="1">Uncharacterized protein</fullName>
    </submittedName>
</protein>
<reference evidence="1 2" key="1">
    <citation type="journal article" date="2009" name="Genome Res.">
        <title>Complete genome of the cellulolytic thermophile Acidothermus cellulolyticus 11B provides insights into its ecophysiological and evolutionary adaptations.</title>
        <authorList>
            <person name="Barabote R.D."/>
            <person name="Xie G."/>
            <person name="Leu D.H."/>
            <person name="Normand P."/>
            <person name="Necsulea A."/>
            <person name="Daubin V."/>
            <person name="Medigue C."/>
            <person name="Adney W.S."/>
            <person name="Xu X.C."/>
            <person name="Lapidus A."/>
            <person name="Parales R.E."/>
            <person name="Detter C."/>
            <person name="Pujic P."/>
            <person name="Bruce D."/>
            <person name="Lavire C."/>
            <person name="Challacombe J.F."/>
            <person name="Brettin T.S."/>
            <person name="Berry A.M."/>
        </authorList>
    </citation>
    <scope>NUCLEOTIDE SEQUENCE [LARGE SCALE GENOMIC DNA]</scope>
    <source>
        <strain evidence="2">ATCC 43068 / DSM 8971 / 11B</strain>
    </source>
</reference>
<gene>
    <name evidence="1" type="ordered locus">Acel_0515</name>
</gene>
<dbReference type="EMBL" id="CP000481">
    <property type="protein sequence ID" value="ABK52288.1"/>
    <property type="molecule type" value="Genomic_DNA"/>
</dbReference>
<dbReference type="KEGG" id="ace:Acel_0515"/>
<dbReference type="AlphaFoldDB" id="A0LS78"/>
<dbReference type="InParanoid" id="A0LS78"/>
<dbReference type="eggNOG" id="ENOG5033KY1">
    <property type="taxonomic scope" value="Bacteria"/>
</dbReference>
<evidence type="ECO:0000313" key="1">
    <source>
        <dbReference type="EMBL" id="ABK52288.1"/>
    </source>
</evidence>